<dbReference type="CDD" id="cd12870">
    <property type="entry name" value="MqsA"/>
    <property type="match status" value="1"/>
</dbReference>
<evidence type="ECO:0000313" key="1">
    <source>
        <dbReference type="EMBL" id="MBC8359777.1"/>
    </source>
</evidence>
<dbReference type="AlphaFoldDB" id="A0A8J6NIL2"/>
<name>A0A8J6NIL2_9BACT</name>
<organism evidence="1 2">
    <name type="scientific">Candidatus Desulfatibia profunda</name>
    <dbReference type="NCBI Taxonomy" id="2841695"/>
    <lineage>
        <taxon>Bacteria</taxon>
        <taxon>Pseudomonadati</taxon>
        <taxon>Thermodesulfobacteriota</taxon>
        <taxon>Desulfobacteria</taxon>
        <taxon>Desulfobacterales</taxon>
        <taxon>Desulfobacterales incertae sedis</taxon>
        <taxon>Candidatus Desulfatibia</taxon>
    </lineage>
</organism>
<dbReference type="Gene3D" id="3.10.20.860">
    <property type="match status" value="1"/>
</dbReference>
<accession>A0A8J6NIL2</accession>
<sequence length="70" mass="7903">MSCIHCQGEMKRSSAPFHINRKGCHLMLDNVPAWVCGQCGEAYFEEKEVDAVQDLIKSIDQKAEELMMTA</sequence>
<gene>
    <name evidence="1" type="ORF">H8E23_00050</name>
</gene>
<dbReference type="InterPro" id="IPR022453">
    <property type="entry name" value="Znf_MqsA-type"/>
</dbReference>
<dbReference type="EMBL" id="JACNJH010000004">
    <property type="protein sequence ID" value="MBC8359777.1"/>
    <property type="molecule type" value="Genomic_DNA"/>
</dbReference>
<dbReference type="NCBIfam" id="TIGR03831">
    <property type="entry name" value="YgiT_finger"/>
    <property type="match status" value="1"/>
</dbReference>
<dbReference type="Proteomes" id="UP000603434">
    <property type="component" value="Unassembled WGS sequence"/>
</dbReference>
<reference evidence="1 2" key="1">
    <citation type="submission" date="2020-08" db="EMBL/GenBank/DDBJ databases">
        <title>Bridging the membrane lipid divide: bacteria of the FCB group superphylum have the potential to synthesize archaeal ether lipids.</title>
        <authorList>
            <person name="Villanueva L."/>
            <person name="Von Meijenfeldt F.A.B."/>
            <person name="Westbye A.B."/>
            <person name="Yadav S."/>
            <person name="Hopmans E.C."/>
            <person name="Dutilh B.E."/>
            <person name="Sinninghe Damste J.S."/>
        </authorList>
    </citation>
    <scope>NUCLEOTIDE SEQUENCE [LARGE SCALE GENOMIC DNA]</scope>
    <source>
        <strain evidence="1">NIOZ-UU30</strain>
    </source>
</reference>
<evidence type="ECO:0000313" key="2">
    <source>
        <dbReference type="Proteomes" id="UP000603434"/>
    </source>
</evidence>
<proteinExistence type="predicted"/>
<comment type="caution">
    <text evidence="1">The sequence shown here is derived from an EMBL/GenBank/DDBJ whole genome shotgun (WGS) entry which is preliminary data.</text>
</comment>
<protein>
    <submittedName>
        <fullName evidence="1">Type II toxin-antitoxin system MqsA family antitoxin</fullName>
    </submittedName>
</protein>